<dbReference type="SUPFAM" id="SSF52540">
    <property type="entry name" value="P-loop containing nucleoside triphosphate hydrolases"/>
    <property type="match status" value="1"/>
</dbReference>
<dbReference type="Pfam" id="PF13671">
    <property type="entry name" value="AAA_33"/>
    <property type="match status" value="1"/>
</dbReference>
<keyword evidence="2" id="KW-0808">Transferase</keyword>
<accession>A0AAQ1RVS2</accession>
<dbReference type="EMBL" id="FQVY01000002">
    <property type="protein sequence ID" value="SHG05700.1"/>
    <property type="molecule type" value="Genomic_DNA"/>
</dbReference>
<keyword evidence="2" id="KW-0418">Kinase</keyword>
<reference evidence="3" key="1">
    <citation type="submission" date="2016-11" db="EMBL/GenBank/DDBJ databases">
        <authorList>
            <person name="Jaros S."/>
            <person name="Januszkiewicz K."/>
            <person name="Wedrychowicz H."/>
        </authorList>
    </citation>
    <scope>NUCLEOTIDE SEQUENCE [LARGE SCALE GENOMIC DNA]</scope>
    <source>
        <strain evidence="3">DSM 4029</strain>
    </source>
</reference>
<evidence type="ECO:0000313" key="3">
    <source>
        <dbReference type="Proteomes" id="UP000184089"/>
    </source>
</evidence>
<protein>
    <submittedName>
        <fullName evidence="1">AAA family ATPase</fullName>
    </submittedName>
    <submittedName>
        <fullName evidence="2">Predicted kinase</fullName>
    </submittedName>
</protein>
<dbReference type="Proteomes" id="UP000184089">
    <property type="component" value="Unassembled WGS sequence"/>
</dbReference>
<organism evidence="2 3">
    <name type="scientific">Bittarella massiliensis</name>
    <name type="common">ex Durand et al. 2017</name>
    <dbReference type="NCBI Taxonomy" id="1720313"/>
    <lineage>
        <taxon>Bacteria</taxon>
        <taxon>Bacillati</taxon>
        <taxon>Bacillota</taxon>
        <taxon>Clostridia</taxon>
        <taxon>Eubacteriales</taxon>
        <taxon>Oscillospiraceae</taxon>
        <taxon>Bittarella (ex Durand et al. 2017)</taxon>
    </lineage>
</organism>
<reference evidence="1 4" key="3">
    <citation type="journal article" date="2019" name="Nat. Med.">
        <title>A library of human gut bacterial isolates paired with longitudinal multiomics data enables mechanistic microbiome research.</title>
        <authorList>
            <person name="Poyet M."/>
            <person name="Groussin M."/>
            <person name="Gibbons S.M."/>
            <person name="Avila-Pacheco J."/>
            <person name="Jiang X."/>
            <person name="Kearney S.M."/>
            <person name="Perrotta A.R."/>
            <person name="Berdy B."/>
            <person name="Zhao S."/>
            <person name="Lieberman T.D."/>
            <person name="Swanson P.K."/>
            <person name="Smith M."/>
            <person name="Roesemann S."/>
            <person name="Alexander J.E."/>
            <person name="Rich S.A."/>
            <person name="Livny J."/>
            <person name="Vlamakis H."/>
            <person name="Clish C."/>
            <person name="Bullock K."/>
            <person name="Deik A."/>
            <person name="Scott J."/>
            <person name="Pierce K.A."/>
            <person name="Xavier R.J."/>
            <person name="Alm E.J."/>
        </authorList>
    </citation>
    <scope>NUCLEOTIDE SEQUENCE [LARGE SCALE GENOMIC DNA]</scope>
    <source>
        <strain evidence="1 4">BIOML-A2</strain>
    </source>
</reference>
<dbReference type="GO" id="GO:0016301">
    <property type="term" value="F:kinase activity"/>
    <property type="evidence" value="ECO:0007669"/>
    <property type="project" value="UniProtKB-KW"/>
</dbReference>
<gene>
    <name evidence="1" type="ORF">GT747_13080</name>
    <name evidence="2" type="ORF">SAMN05444424_1309</name>
</gene>
<dbReference type="EMBL" id="WWVX01000009">
    <property type="protein sequence ID" value="MZL70684.1"/>
    <property type="molecule type" value="Genomic_DNA"/>
</dbReference>
<reference evidence="2" key="2">
    <citation type="submission" date="2016-11" db="EMBL/GenBank/DDBJ databases">
        <authorList>
            <person name="Varghese N."/>
            <person name="Submissions S."/>
        </authorList>
    </citation>
    <scope>NUCLEOTIDE SEQUENCE</scope>
    <source>
        <strain evidence="2">DSM 4029</strain>
    </source>
</reference>
<keyword evidence="4" id="KW-1185">Reference proteome</keyword>
<dbReference type="Proteomes" id="UP000474718">
    <property type="component" value="Unassembled WGS sequence"/>
</dbReference>
<dbReference type="AlphaFoldDB" id="A0AAQ1RVS2"/>
<comment type="caution">
    <text evidence="2">The sequence shown here is derived from an EMBL/GenBank/DDBJ whole genome shotgun (WGS) entry which is preliminary data.</text>
</comment>
<evidence type="ECO:0000313" key="4">
    <source>
        <dbReference type="Proteomes" id="UP000474718"/>
    </source>
</evidence>
<dbReference type="RefSeq" id="WP_021660587.1">
    <property type="nucleotide sequence ID" value="NZ_FQVY01000002.1"/>
</dbReference>
<dbReference type="Gene3D" id="3.40.50.300">
    <property type="entry name" value="P-loop containing nucleotide triphosphate hydrolases"/>
    <property type="match status" value="1"/>
</dbReference>
<dbReference type="InterPro" id="IPR027417">
    <property type="entry name" value="P-loop_NTPase"/>
</dbReference>
<proteinExistence type="predicted"/>
<sequence>MSTLYIVAGLPGTGKTTLSEYLQEELGVPLFCKDKMKEILFDVVGFQSPQGKEQLDRASTEILYYDARRCLKAGGDAMIESNFKACDLPHVEKLAGEFGCRCVTLYLTGDLRVIFDRLCARNHAPDRHPAHAIDDHYPLLPGESDPATILEDWDEFEAMVKSWEVEKFHLGPVVTVDTTDFSKVDFPSVLAELRACLQ</sequence>
<evidence type="ECO:0000313" key="1">
    <source>
        <dbReference type="EMBL" id="MZL70684.1"/>
    </source>
</evidence>
<name>A0AAQ1RVS2_9FIRM</name>
<evidence type="ECO:0000313" key="2">
    <source>
        <dbReference type="EMBL" id="SHG05700.1"/>
    </source>
</evidence>